<protein>
    <submittedName>
        <fullName evidence="1">DNA/RNA polymerases superfamily protein</fullName>
    </submittedName>
</protein>
<name>A0A5B6X5I6_9ROSI</name>
<dbReference type="PANTHER" id="PTHR15503:SF45">
    <property type="entry name" value="RNA-DIRECTED DNA POLYMERASE HOMOLOG"/>
    <property type="match status" value="1"/>
</dbReference>
<accession>A0A5B6X5I6</accession>
<reference evidence="2" key="1">
    <citation type="journal article" date="2019" name="Plant Biotechnol. J.">
        <title>Genome sequencing of the Australian wild diploid species Gossypium australe highlights disease resistance and delayed gland morphogenesis.</title>
        <authorList>
            <person name="Cai Y."/>
            <person name="Cai X."/>
            <person name="Wang Q."/>
            <person name="Wang P."/>
            <person name="Zhang Y."/>
            <person name="Cai C."/>
            <person name="Xu Y."/>
            <person name="Wang K."/>
            <person name="Zhou Z."/>
            <person name="Wang C."/>
            <person name="Geng S."/>
            <person name="Li B."/>
            <person name="Dong Q."/>
            <person name="Hou Y."/>
            <person name="Wang H."/>
            <person name="Ai P."/>
            <person name="Liu Z."/>
            <person name="Yi F."/>
            <person name="Sun M."/>
            <person name="An G."/>
            <person name="Cheng J."/>
            <person name="Zhang Y."/>
            <person name="Shi Q."/>
            <person name="Xie Y."/>
            <person name="Shi X."/>
            <person name="Chang Y."/>
            <person name="Huang F."/>
            <person name="Chen Y."/>
            <person name="Hong S."/>
            <person name="Mi L."/>
            <person name="Sun Q."/>
            <person name="Zhang L."/>
            <person name="Zhou B."/>
            <person name="Peng R."/>
            <person name="Zhang X."/>
            <person name="Liu F."/>
        </authorList>
    </citation>
    <scope>NUCLEOTIDE SEQUENCE [LARGE SCALE GENOMIC DNA]</scope>
    <source>
        <strain evidence="2">cv. PA1801</strain>
    </source>
</reference>
<comment type="caution">
    <text evidence="1">The sequence shown here is derived from an EMBL/GenBank/DDBJ whole genome shotgun (WGS) entry which is preliminary data.</text>
</comment>
<dbReference type="InterPro" id="IPR032567">
    <property type="entry name" value="RTL1-rel"/>
</dbReference>
<keyword evidence="2" id="KW-1185">Reference proteome</keyword>
<dbReference type="InterPro" id="IPR021109">
    <property type="entry name" value="Peptidase_aspartic_dom_sf"/>
</dbReference>
<dbReference type="EMBL" id="SMMG02000001">
    <property type="protein sequence ID" value="KAA3488167.1"/>
    <property type="molecule type" value="Genomic_DNA"/>
</dbReference>
<sequence length="256" mass="28752">MTDKLGNGVEKTTTDVTVVSTPGQSVVVNKIYRRCPLGVQGIVFSTDLMEFPFRKFDLVLGMDWLVEHQVSLDYASKWVTLKIVEGSEIIMAGKRRNYFSNVTSVMVIKKLVRKGCEAYLAYVLDVNGNSSAVDIREFPDVFPRELLGLPPNCEVEFGIVLFPGTAPVSITPYHMEPNELQEQKVQLQELLDCGFIKPSVSPWGAPVLFVIKKDGSLRIGDLFNQFRGVTVFSKIDLRSGYYQIKVKETDVSKIKF</sequence>
<dbReference type="Gene3D" id="3.30.70.270">
    <property type="match status" value="1"/>
</dbReference>
<dbReference type="CDD" id="cd00303">
    <property type="entry name" value="retropepsin_like"/>
    <property type="match status" value="1"/>
</dbReference>
<evidence type="ECO:0000313" key="1">
    <source>
        <dbReference type="EMBL" id="KAA3488167.1"/>
    </source>
</evidence>
<dbReference type="Gene3D" id="3.10.10.10">
    <property type="entry name" value="HIV Type 1 Reverse Transcriptase, subunit A, domain 1"/>
    <property type="match status" value="2"/>
</dbReference>
<dbReference type="InterPro" id="IPR043502">
    <property type="entry name" value="DNA/RNA_pol_sf"/>
</dbReference>
<dbReference type="Proteomes" id="UP000325315">
    <property type="component" value="Unassembled WGS sequence"/>
</dbReference>
<dbReference type="AlphaFoldDB" id="A0A5B6X5I6"/>
<dbReference type="SUPFAM" id="SSF56672">
    <property type="entry name" value="DNA/RNA polymerases"/>
    <property type="match status" value="1"/>
</dbReference>
<dbReference type="Gene3D" id="2.40.70.10">
    <property type="entry name" value="Acid Proteases"/>
    <property type="match status" value="1"/>
</dbReference>
<organism evidence="1 2">
    <name type="scientific">Gossypium australe</name>
    <dbReference type="NCBI Taxonomy" id="47621"/>
    <lineage>
        <taxon>Eukaryota</taxon>
        <taxon>Viridiplantae</taxon>
        <taxon>Streptophyta</taxon>
        <taxon>Embryophyta</taxon>
        <taxon>Tracheophyta</taxon>
        <taxon>Spermatophyta</taxon>
        <taxon>Magnoliopsida</taxon>
        <taxon>eudicotyledons</taxon>
        <taxon>Gunneridae</taxon>
        <taxon>Pentapetalae</taxon>
        <taxon>rosids</taxon>
        <taxon>malvids</taxon>
        <taxon>Malvales</taxon>
        <taxon>Malvaceae</taxon>
        <taxon>Malvoideae</taxon>
        <taxon>Gossypium</taxon>
    </lineage>
</organism>
<gene>
    <name evidence="1" type="ORF">EPI10_031940</name>
</gene>
<dbReference type="Pfam" id="PF08284">
    <property type="entry name" value="RVP_2"/>
    <property type="match status" value="1"/>
</dbReference>
<dbReference type="PANTHER" id="PTHR15503">
    <property type="entry name" value="LDOC1 RELATED"/>
    <property type="match status" value="1"/>
</dbReference>
<evidence type="ECO:0000313" key="2">
    <source>
        <dbReference type="Proteomes" id="UP000325315"/>
    </source>
</evidence>
<dbReference type="InterPro" id="IPR043128">
    <property type="entry name" value="Rev_trsase/Diguanyl_cyclase"/>
</dbReference>
<proteinExistence type="predicted"/>
<dbReference type="OrthoDB" id="437338at2759"/>